<keyword evidence="2" id="KW-0430">Lectin</keyword>
<evidence type="ECO:0000256" key="1">
    <source>
        <dbReference type="ARBA" id="ARBA00022729"/>
    </source>
</evidence>
<accession>A0A8H3H9F2</accession>
<evidence type="ECO:0000259" key="4">
    <source>
        <dbReference type="PROSITE" id="PS51752"/>
    </source>
</evidence>
<dbReference type="Pfam" id="PF01419">
    <property type="entry name" value="Jacalin"/>
    <property type="match status" value="2"/>
</dbReference>
<evidence type="ECO:0000313" key="5">
    <source>
        <dbReference type="EMBL" id="CAE6509093.1"/>
    </source>
</evidence>
<organism evidence="5 6">
    <name type="scientific">Rhizoctonia solani</name>
    <dbReference type="NCBI Taxonomy" id="456999"/>
    <lineage>
        <taxon>Eukaryota</taxon>
        <taxon>Fungi</taxon>
        <taxon>Dikarya</taxon>
        <taxon>Basidiomycota</taxon>
        <taxon>Agaricomycotina</taxon>
        <taxon>Agaricomycetes</taxon>
        <taxon>Cantharellales</taxon>
        <taxon>Ceratobasidiaceae</taxon>
        <taxon>Rhizoctonia</taxon>
    </lineage>
</organism>
<dbReference type="InterPro" id="IPR052321">
    <property type="entry name" value="PolyBind_ProtTraffic"/>
</dbReference>
<dbReference type="PROSITE" id="PS51752">
    <property type="entry name" value="JACALIN_LECTIN"/>
    <property type="match status" value="2"/>
</dbReference>
<dbReference type="Gene3D" id="2.100.10.30">
    <property type="entry name" value="Jacalin-like lectin domain"/>
    <property type="match status" value="2"/>
</dbReference>
<dbReference type="InterPro" id="IPR001229">
    <property type="entry name" value="Jacalin-like_lectin_dom"/>
</dbReference>
<gene>
    <name evidence="5" type="ORF">RDB_LOCUS124732</name>
</gene>
<dbReference type="SMART" id="SM00915">
    <property type="entry name" value="Jacalin"/>
    <property type="match status" value="1"/>
</dbReference>
<dbReference type="PANTHER" id="PTHR33589">
    <property type="entry name" value="OS11G0524900 PROTEIN"/>
    <property type="match status" value="1"/>
</dbReference>
<dbReference type="InterPro" id="IPR054586">
    <property type="entry name" value="MACPF_1_fungal"/>
</dbReference>
<comment type="caution">
    <text evidence="5">The sequence shown here is derived from an EMBL/GenBank/DDBJ whole genome shotgun (WGS) entry which is preliminary data.</text>
</comment>
<dbReference type="Proteomes" id="UP000663853">
    <property type="component" value="Unassembled WGS sequence"/>
</dbReference>
<dbReference type="GO" id="GO:0030246">
    <property type="term" value="F:carbohydrate binding"/>
    <property type="evidence" value="ECO:0007669"/>
    <property type="project" value="UniProtKB-KW"/>
</dbReference>
<proteinExistence type="predicted"/>
<name>A0A8H3H9F2_9AGAM</name>
<feature type="domain" description="Jacalin-type lectin" evidence="4">
    <location>
        <begin position="253"/>
        <end position="392"/>
    </location>
</feature>
<evidence type="ECO:0000256" key="3">
    <source>
        <dbReference type="SAM" id="MobiDB-lite"/>
    </source>
</evidence>
<dbReference type="PANTHER" id="PTHR33589:SF3">
    <property type="entry name" value="ZYMOGEN GRANULE MEMBRANE PROTEIN 16-LIKE"/>
    <property type="match status" value="1"/>
</dbReference>
<sequence length="514" mass="56462">MLRKLRDKGYLFGVRIDSNNGPRRGVRPVAQYTSTPPPPIQETNNIESEVVITGNSRDTNYAHTGWLLSAISDESPWTRTRIARNNNQVILGSRSITKYVMIQKLRVDLSLKDLSPVPELERDFREALNQPTRFEKANGVYGVFDHWGDVIPLVFDIGISLVVTDSEPVAKNYLTDRSYLGLQKLSMSVTARPSTRGGDPATLQSEDNIKAWFGKPVPLSQWEQVRVIKAAPLTLILSNELQSQLARLHQSLTTYCPATTSAITSSGTSFDGASHAFDTVSNVAVNSNGHHIKSISITYTTQPSPMIYGIERRTNNEFELLGGEHITDVLAWKDHNGVCGIQLSTSQGRISKHFGSAGGSPEIMRSSGGCLSGVSGIIQTGIIHDLQTIWRHDVQGSGLTGDRESSQYLGGMGGIPFNDWPFVKHSDSVHIGRILVKCGSLIDGIQITYRDFGSGGNDPTSRKANYHGGSGGHERFFNLAPNEHIVTITGRHKGYIDQLRFVTNTGKALKFQVY</sequence>
<dbReference type="EMBL" id="CAJMXA010003644">
    <property type="protein sequence ID" value="CAE6509093.1"/>
    <property type="molecule type" value="Genomic_DNA"/>
</dbReference>
<dbReference type="AlphaFoldDB" id="A0A8H3H9F2"/>
<protein>
    <recommendedName>
        <fullName evidence="4">Jacalin-type lectin domain-containing protein</fullName>
    </recommendedName>
</protein>
<reference evidence="5" key="1">
    <citation type="submission" date="2021-01" db="EMBL/GenBank/DDBJ databases">
        <authorList>
            <person name="Kaushik A."/>
        </authorList>
    </citation>
    <scope>NUCLEOTIDE SEQUENCE</scope>
    <source>
        <strain evidence="5">AG6-10EEA</strain>
    </source>
</reference>
<feature type="domain" description="Jacalin-type lectin" evidence="4">
    <location>
        <begin position="403"/>
        <end position="514"/>
    </location>
</feature>
<feature type="region of interest" description="Disordered" evidence="3">
    <location>
        <begin position="23"/>
        <end position="43"/>
    </location>
</feature>
<dbReference type="Pfam" id="PF22693">
    <property type="entry name" value="MACPF_1"/>
    <property type="match status" value="1"/>
</dbReference>
<evidence type="ECO:0000313" key="6">
    <source>
        <dbReference type="Proteomes" id="UP000663853"/>
    </source>
</evidence>
<evidence type="ECO:0000256" key="2">
    <source>
        <dbReference type="ARBA" id="ARBA00022734"/>
    </source>
</evidence>
<keyword evidence="1" id="KW-0732">Signal</keyword>
<dbReference type="SUPFAM" id="SSF51101">
    <property type="entry name" value="Mannose-binding lectins"/>
    <property type="match status" value="2"/>
</dbReference>
<dbReference type="InterPro" id="IPR036404">
    <property type="entry name" value="Jacalin-like_lectin_dom_sf"/>
</dbReference>